<sequence>MTDWPHLYSDFAEVVADQGGLSEAIEIFEHVKSRGTKPPRRIVAILLALILNPALALPVSHYAEQWEEQTNRWAGGSAQRLGDSLYTSVDWLQLRALEVLADWLDATGPGMLLRTLPRAADLHADSDAEYDRPKKRRRQLQPLSRASSEPEETASSASLRAIVERLQDLPDAWELLKGALEPAKTQPTVGNQSSDWICDYAWRALALLVHAWSDESLLSRPESSLGDRPSDPDAARHDHKSSINLLAQFPPRQGGPRKPPRALLDLLLYPFLHSVPQLAWQQTRCQTILQLWPLIIELALTEQIDGPLLLRDFAQAICQPDFALDSFLARLPTSHRANKDILTFYIELICTVITDCSTKIQAAPAPANRPTPSASGRSDAALLDSPDRKRPKARAGPSPKFKPTIALSRSATGFRVPSPAEAVRTYFRATFVEAVAPRKADESSDRLRLLAHVRSVLLKTCLLRLLWNRLSLTSASKKPLHEVLQGGELATAIAGARYQVNKSTEGLEKDADAHNKLRTAKLTMKTVLHTVSCLCEKAVKQEMERSDL</sequence>
<evidence type="ECO:0000256" key="1">
    <source>
        <dbReference type="SAM" id="MobiDB-lite"/>
    </source>
</evidence>
<dbReference type="HOGENOM" id="CLU_497029_0_0_1"/>
<name>G7DU04_MIXOS</name>
<dbReference type="Proteomes" id="UP000009131">
    <property type="component" value="Unassembled WGS sequence"/>
</dbReference>
<reference evidence="2 3" key="2">
    <citation type="journal article" date="2012" name="Open Biol.">
        <title>Characteristics of nucleosomes and linker DNA regions on the genome of the basidiomycete Mixia osmundae revealed by mono- and dinucleosome mapping.</title>
        <authorList>
            <person name="Nishida H."/>
            <person name="Kondo S."/>
            <person name="Matsumoto T."/>
            <person name="Suzuki Y."/>
            <person name="Yoshikawa H."/>
            <person name="Taylor T.D."/>
            <person name="Sugiyama J."/>
        </authorList>
    </citation>
    <scope>NUCLEOTIDE SEQUENCE [LARGE SCALE GENOMIC DNA]</scope>
    <source>
        <strain evidence="3">CBS 9802 / IAM 14324 / JCM 22182 / KY 12970</strain>
    </source>
</reference>
<evidence type="ECO:0000313" key="3">
    <source>
        <dbReference type="Proteomes" id="UP000009131"/>
    </source>
</evidence>
<evidence type="ECO:0000313" key="2">
    <source>
        <dbReference type="EMBL" id="GAA94064.1"/>
    </source>
</evidence>
<feature type="region of interest" description="Disordered" evidence="1">
    <location>
        <begin position="124"/>
        <end position="156"/>
    </location>
</feature>
<reference evidence="2 3" key="1">
    <citation type="journal article" date="2011" name="J. Gen. Appl. Microbiol.">
        <title>Draft genome sequencing of the enigmatic basidiomycete Mixia osmundae.</title>
        <authorList>
            <person name="Nishida H."/>
            <person name="Nagatsuka Y."/>
            <person name="Sugiyama J."/>
        </authorList>
    </citation>
    <scope>NUCLEOTIDE SEQUENCE [LARGE SCALE GENOMIC DNA]</scope>
    <source>
        <strain evidence="3">CBS 9802 / IAM 14324 / JCM 22182 / KY 12970</strain>
    </source>
</reference>
<organism evidence="2 3">
    <name type="scientific">Mixia osmundae (strain CBS 9802 / IAM 14324 / JCM 22182 / KY 12970)</name>
    <dbReference type="NCBI Taxonomy" id="764103"/>
    <lineage>
        <taxon>Eukaryota</taxon>
        <taxon>Fungi</taxon>
        <taxon>Dikarya</taxon>
        <taxon>Basidiomycota</taxon>
        <taxon>Pucciniomycotina</taxon>
        <taxon>Mixiomycetes</taxon>
        <taxon>Mixiales</taxon>
        <taxon>Mixiaceae</taxon>
        <taxon>Mixia</taxon>
    </lineage>
</organism>
<dbReference type="EMBL" id="BABT02000026">
    <property type="protein sequence ID" value="GAA94064.1"/>
    <property type="molecule type" value="Genomic_DNA"/>
</dbReference>
<proteinExistence type="predicted"/>
<keyword evidence="3" id="KW-1185">Reference proteome</keyword>
<feature type="region of interest" description="Disordered" evidence="1">
    <location>
        <begin position="363"/>
        <end position="404"/>
    </location>
</feature>
<accession>G7DU04</accession>
<dbReference type="InParanoid" id="G7DU04"/>
<comment type="caution">
    <text evidence="2">The sequence shown here is derived from an EMBL/GenBank/DDBJ whole genome shotgun (WGS) entry which is preliminary data.</text>
</comment>
<dbReference type="AlphaFoldDB" id="G7DU04"/>
<dbReference type="RefSeq" id="XP_014570332.1">
    <property type="nucleotide sequence ID" value="XM_014714846.1"/>
</dbReference>
<protein>
    <submittedName>
        <fullName evidence="2">Uncharacterized protein</fullName>
    </submittedName>
</protein>
<gene>
    <name evidence="2" type="primary">Mo00711</name>
    <name evidence="2" type="ORF">E5Q_00711</name>
</gene>